<evidence type="ECO:0000256" key="1">
    <source>
        <dbReference type="SAM" id="MobiDB-lite"/>
    </source>
</evidence>
<dbReference type="Proteomes" id="UP000887159">
    <property type="component" value="Unassembled WGS sequence"/>
</dbReference>
<dbReference type="EMBL" id="BMAU01021233">
    <property type="protein sequence ID" value="GFY02412.1"/>
    <property type="molecule type" value="Genomic_DNA"/>
</dbReference>
<proteinExistence type="predicted"/>
<accession>A0A8X6S3X3</accession>
<keyword evidence="3" id="KW-1185">Reference proteome</keyword>
<feature type="region of interest" description="Disordered" evidence="1">
    <location>
        <begin position="1"/>
        <end position="42"/>
    </location>
</feature>
<evidence type="ECO:0000313" key="2">
    <source>
        <dbReference type="EMBL" id="GFY02412.1"/>
    </source>
</evidence>
<name>A0A8X6S3X3_TRICX</name>
<gene>
    <name evidence="2" type="ORF">TNCV_3502931</name>
</gene>
<comment type="caution">
    <text evidence="2">The sequence shown here is derived from an EMBL/GenBank/DDBJ whole genome shotgun (WGS) entry which is preliminary data.</text>
</comment>
<protein>
    <submittedName>
        <fullName evidence="2">Uncharacterized protein</fullName>
    </submittedName>
</protein>
<reference evidence="2" key="1">
    <citation type="submission" date="2020-08" db="EMBL/GenBank/DDBJ databases">
        <title>Multicomponent nature underlies the extraordinary mechanical properties of spider dragline silk.</title>
        <authorList>
            <person name="Kono N."/>
            <person name="Nakamura H."/>
            <person name="Mori M."/>
            <person name="Yoshida Y."/>
            <person name="Ohtoshi R."/>
            <person name="Malay A.D."/>
            <person name="Moran D.A.P."/>
            <person name="Tomita M."/>
            <person name="Numata K."/>
            <person name="Arakawa K."/>
        </authorList>
    </citation>
    <scope>NUCLEOTIDE SEQUENCE</scope>
</reference>
<feature type="compositionally biased region" description="Basic and acidic residues" evidence="1">
    <location>
        <begin position="28"/>
        <end position="41"/>
    </location>
</feature>
<sequence length="128" mass="13863">MSSVSSLPPTHVGARDRGASLSQSKRGKTTDPRPFSKELIDGSHLAGASISKTANLTGSSKESHIKGFQKLESEPTALLQEDLTAVRVQLLKCVIPDELYTGQGYHCTSTDTNHQPKRFPTDFNSSHI</sequence>
<organism evidence="2 3">
    <name type="scientific">Trichonephila clavipes</name>
    <name type="common">Golden silk orbweaver</name>
    <name type="synonym">Nephila clavipes</name>
    <dbReference type="NCBI Taxonomy" id="2585209"/>
    <lineage>
        <taxon>Eukaryota</taxon>
        <taxon>Metazoa</taxon>
        <taxon>Ecdysozoa</taxon>
        <taxon>Arthropoda</taxon>
        <taxon>Chelicerata</taxon>
        <taxon>Arachnida</taxon>
        <taxon>Araneae</taxon>
        <taxon>Araneomorphae</taxon>
        <taxon>Entelegynae</taxon>
        <taxon>Araneoidea</taxon>
        <taxon>Nephilidae</taxon>
        <taxon>Trichonephila</taxon>
    </lineage>
</organism>
<evidence type="ECO:0000313" key="3">
    <source>
        <dbReference type="Proteomes" id="UP000887159"/>
    </source>
</evidence>
<dbReference type="AlphaFoldDB" id="A0A8X6S3X3"/>